<evidence type="ECO:0000256" key="1">
    <source>
        <dbReference type="ARBA" id="ARBA00022500"/>
    </source>
</evidence>
<feature type="compositionally biased region" description="Low complexity" evidence="4">
    <location>
        <begin position="628"/>
        <end position="643"/>
    </location>
</feature>
<dbReference type="PANTHER" id="PTHR43531">
    <property type="entry name" value="PROTEIN ICFG"/>
    <property type="match status" value="1"/>
</dbReference>
<dbReference type="AlphaFoldDB" id="A0AA96DWR4"/>
<dbReference type="PROSITE" id="PS50111">
    <property type="entry name" value="CHEMOTAXIS_TRANSDUC_2"/>
    <property type="match status" value="1"/>
</dbReference>
<dbReference type="Pfam" id="PF00015">
    <property type="entry name" value="MCPsignal"/>
    <property type="match status" value="1"/>
</dbReference>
<organism evidence="7">
    <name type="scientific">Arcobacter sp. AZ-2023</name>
    <dbReference type="NCBI Taxonomy" id="3074453"/>
    <lineage>
        <taxon>Bacteria</taxon>
        <taxon>Pseudomonadati</taxon>
        <taxon>Campylobacterota</taxon>
        <taxon>Epsilonproteobacteria</taxon>
        <taxon>Campylobacterales</taxon>
        <taxon>Arcobacteraceae</taxon>
        <taxon>Arcobacter</taxon>
    </lineage>
</organism>
<evidence type="ECO:0000256" key="5">
    <source>
        <dbReference type="SAM" id="Phobius"/>
    </source>
</evidence>
<sequence>MLKSLDTRKKLYFFPILFIIIAALSTIIYLYFIDIAHKRNAAALTSEKFVLDIAKTRISVYQFLRTATPNNENVVIENIQFLKNSLAESSKNFVDVKNKELASKTLSLIDKYVELFKVYSKNKIEDYNNNNILEESDTLKQNIAAMVKIGLEMEENIHQINKSAVKLRDEAYANLDRNLMIILTIATILFIGISVLVANNIINSVNSFKDGLLGFFAYLNREASDTTLLDESNKDEFGQMAKVVNVNILKTKAGIEEDRRLIDETISVLGEFEQGDLCQRLNTKVSNPALMQLSTVINGMGDVLEKNIENILDVLEKYSSYNYLSKVSTNGLKEQLLALANGVNGLGDSITSMLKENKSNGLTLDESSMILLANVDKLNISSNEAAASLEETAAALEEITSNIRNNTESIAKMSQLSNGVTKAVNEGQAMANQTTTAMDEINTQVNLVNEAIGVIDNIAFQTNILSLNAAVEAATAGEAGKGFAVVAQEVRNLATRSAEAAREIKAIVERATVKANEGKEIATNMIEGYKNLNSNISSTMNLISDIENASKEQLLGIEQINDAVNQLDQQTQQNAMVASQSHDIAQSTDEIAKLIVQDANQKEFEGKNEVKAKDVGIKKERKEHIIASSPKKIIKPSKPNINSTKEIKSNSNDDEWESF</sequence>
<dbReference type="EMBL" id="CP134842">
    <property type="protein sequence ID" value="WNL35600.1"/>
    <property type="molecule type" value="Genomic_DNA"/>
</dbReference>
<dbReference type="GO" id="GO:0016020">
    <property type="term" value="C:membrane"/>
    <property type="evidence" value="ECO:0007669"/>
    <property type="project" value="InterPro"/>
</dbReference>
<accession>A0AA96DWR4</accession>
<protein>
    <submittedName>
        <fullName evidence="7">Methyl-accepting chemotaxis protein</fullName>
    </submittedName>
</protein>
<keyword evidence="5" id="KW-1133">Transmembrane helix</keyword>
<dbReference type="Gene3D" id="1.10.287.950">
    <property type="entry name" value="Methyl-accepting chemotaxis protein"/>
    <property type="match status" value="1"/>
</dbReference>
<evidence type="ECO:0000313" key="7">
    <source>
        <dbReference type="EMBL" id="WNL35600.1"/>
    </source>
</evidence>
<evidence type="ECO:0000256" key="4">
    <source>
        <dbReference type="SAM" id="MobiDB-lite"/>
    </source>
</evidence>
<evidence type="ECO:0000256" key="2">
    <source>
        <dbReference type="ARBA" id="ARBA00029447"/>
    </source>
</evidence>
<proteinExistence type="inferred from homology"/>
<dbReference type="PANTHER" id="PTHR43531:SF11">
    <property type="entry name" value="METHYL-ACCEPTING CHEMOTAXIS PROTEIN 3"/>
    <property type="match status" value="1"/>
</dbReference>
<name>A0AA96DWR4_9BACT</name>
<comment type="similarity">
    <text evidence="2">Belongs to the methyl-accepting chemotaxis (MCP) protein family.</text>
</comment>
<reference evidence="7" key="1">
    <citation type="submission" date="2023-09" db="EMBL/GenBank/DDBJ databases">
        <title>Arcobacter tbilisiensis sp. nov. isolated from chicken meat in Tbilisi, Georgia.</title>
        <authorList>
            <person name="Matthias R."/>
            <person name="Zautner A.E."/>
        </authorList>
    </citation>
    <scope>NUCLEOTIDE SEQUENCE</scope>
    <source>
        <strain evidence="7">LEO 65</strain>
    </source>
</reference>
<dbReference type="InterPro" id="IPR004089">
    <property type="entry name" value="MCPsignal_dom"/>
</dbReference>
<evidence type="ECO:0000259" key="6">
    <source>
        <dbReference type="PROSITE" id="PS50111"/>
    </source>
</evidence>
<dbReference type="InterPro" id="IPR051310">
    <property type="entry name" value="MCP_chemotaxis"/>
</dbReference>
<keyword evidence="5" id="KW-0812">Transmembrane</keyword>
<gene>
    <name evidence="7" type="ORF">RMQ66_07850</name>
</gene>
<feature type="transmembrane region" description="Helical" evidence="5">
    <location>
        <begin position="12"/>
        <end position="32"/>
    </location>
</feature>
<keyword evidence="3" id="KW-0807">Transducer</keyword>
<evidence type="ECO:0000256" key="3">
    <source>
        <dbReference type="PROSITE-ProRule" id="PRU00284"/>
    </source>
</evidence>
<feature type="domain" description="Methyl-accepting transducer" evidence="6">
    <location>
        <begin position="360"/>
        <end position="589"/>
    </location>
</feature>
<feature type="transmembrane region" description="Helical" evidence="5">
    <location>
        <begin position="178"/>
        <end position="198"/>
    </location>
</feature>
<feature type="region of interest" description="Disordered" evidence="4">
    <location>
        <begin position="626"/>
        <end position="659"/>
    </location>
</feature>
<keyword evidence="1" id="KW-0145">Chemotaxis</keyword>
<dbReference type="GO" id="GO:0007165">
    <property type="term" value="P:signal transduction"/>
    <property type="evidence" value="ECO:0007669"/>
    <property type="project" value="UniProtKB-KW"/>
</dbReference>
<keyword evidence="5" id="KW-0472">Membrane</keyword>
<dbReference type="GO" id="GO:0006935">
    <property type="term" value="P:chemotaxis"/>
    <property type="evidence" value="ECO:0007669"/>
    <property type="project" value="UniProtKB-KW"/>
</dbReference>
<dbReference type="SUPFAM" id="SSF58104">
    <property type="entry name" value="Methyl-accepting chemotaxis protein (MCP) signaling domain"/>
    <property type="match status" value="1"/>
</dbReference>
<dbReference type="SMART" id="SM00283">
    <property type="entry name" value="MA"/>
    <property type="match status" value="1"/>
</dbReference>